<evidence type="ECO:0000313" key="5">
    <source>
        <dbReference type="Proteomes" id="UP000253562"/>
    </source>
</evidence>
<name>A0A368KK40_9BACT</name>
<dbReference type="RefSeq" id="WP_114371846.1">
    <property type="nucleotide sequence ID" value="NZ_QPEX01000045.1"/>
</dbReference>
<proteinExistence type="predicted"/>
<dbReference type="SUPFAM" id="SSF53474">
    <property type="entry name" value="alpha/beta-Hydrolases"/>
    <property type="match status" value="1"/>
</dbReference>
<dbReference type="AlphaFoldDB" id="A0A368KK40"/>
<evidence type="ECO:0000256" key="1">
    <source>
        <dbReference type="ARBA" id="ARBA00022801"/>
    </source>
</evidence>
<gene>
    <name evidence="4" type="ORF">DTL42_20940</name>
</gene>
<organism evidence="4 5">
    <name type="scientific">Bremerella cremea</name>
    <dbReference type="NCBI Taxonomy" id="1031537"/>
    <lineage>
        <taxon>Bacteria</taxon>
        <taxon>Pseudomonadati</taxon>
        <taxon>Planctomycetota</taxon>
        <taxon>Planctomycetia</taxon>
        <taxon>Pirellulales</taxon>
        <taxon>Pirellulaceae</taxon>
        <taxon>Bremerella</taxon>
    </lineage>
</organism>
<dbReference type="OrthoDB" id="9806180at2"/>
<dbReference type="PANTHER" id="PTHR48081:SF9">
    <property type="entry name" value="CARBOXYLESTERASE"/>
    <property type="match status" value="1"/>
</dbReference>
<keyword evidence="1 4" id="KW-0378">Hydrolase</keyword>
<dbReference type="InterPro" id="IPR029058">
    <property type="entry name" value="AB_hydrolase_fold"/>
</dbReference>
<protein>
    <submittedName>
        <fullName evidence="4">Alpha/beta hydrolase</fullName>
    </submittedName>
</protein>
<feature type="chain" id="PRO_5016936029" evidence="2">
    <location>
        <begin position="24"/>
        <end position="276"/>
    </location>
</feature>
<evidence type="ECO:0000313" key="4">
    <source>
        <dbReference type="EMBL" id="RCS41054.1"/>
    </source>
</evidence>
<dbReference type="InterPro" id="IPR050300">
    <property type="entry name" value="GDXG_lipolytic_enzyme"/>
</dbReference>
<evidence type="ECO:0000259" key="3">
    <source>
        <dbReference type="Pfam" id="PF20434"/>
    </source>
</evidence>
<reference evidence="4 5" key="1">
    <citation type="submission" date="2018-07" db="EMBL/GenBank/DDBJ databases">
        <title>Comparative genomes isolates from brazilian mangrove.</title>
        <authorList>
            <person name="De Araujo J.E."/>
            <person name="Taketani R.G."/>
            <person name="Silva M.C.P."/>
            <person name="Lourenco M.V."/>
            <person name="Oliveira V.M."/>
            <person name="Andreote F.D."/>
        </authorList>
    </citation>
    <scope>NUCLEOTIDE SEQUENCE [LARGE SCALE GENOMIC DNA]</scope>
    <source>
        <strain evidence="4 5">HEX PRIS-MGV</strain>
    </source>
</reference>
<sequence>MLKKTLGLVLLFALAIAPSFAFAQEKKSGSKLEKDILYRSEEGLDDYAKKQCRLDVHYPSEKGFATVVWFHGGGLTGGDKAIPAYLKDQGYAVVSANYRHHPHVNAPVYIEDAAAAVAWTFANIESYGGDPNKIFVSGHSAGGYLTSMVTLDKRWLAAHQIDADQIAGAIPHSGHTITHFTVRKERGIDSLKVVVDDLAPLNHVRKDAPPILLTTGDREMEMIGRYEENAYLWRMFQEAGHPDCTLRELEGFDHGNMVQPAALLMKPFVKKHASGK</sequence>
<comment type="caution">
    <text evidence="4">The sequence shown here is derived from an EMBL/GenBank/DDBJ whole genome shotgun (WGS) entry which is preliminary data.</text>
</comment>
<evidence type="ECO:0000256" key="2">
    <source>
        <dbReference type="SAM" id="SignalP"/>
    </source>
</evidence>
<feature type="signal peptide" evidence="2">
    <location>
        <begin position="1"/>
        <end position="23"/>
    </location>
</feature>
<dbReference type="GO" id="GO:0016787">
    <property type="term" value="F:hydrolase activity"/>
    <property type="evidence" value="ECO:0007669"/>
    <property type="project" value="UniProtKB-KW"/>
</dbReference>
<keyword evidence="2" id="KW-0732">Signal</keyword>
<dbReference type="PANTHER" id="PTHR48081">
    <property type="entry name" value="AB HYDROLASE SUPERFAMILY PROTEIN C4A8.06C"/>
    <property type="match status" value="1"/>
</dbReference>
<dbReference type="EMBL" id="QPEX01000045">
    <property type="protein sequence ID" value="RCS41054.1"/>
    <property type="molecule type" value="Genomic_DNA"/>
</dbReference>
<accession>A0A368KK40</accession>
<feature type="domain" description="BD-FAE-like" evidence="3">
    <location>
        <begin position="54"/>
        <end position="154"/>
    </location>
</feature>
<dbReference type="Proteomes" id="UP000253562">
    <property type="component" value="Unassembled WGS sequence"/>
</dbReference>
<dbReference type="Gene3D" id="3.40.50.1820">
    <property type="entry name" value="alpha/beta hydrolase"/>
    <property type="match status" value="1"/>
</dbReference>
<dbReference type="InterPro" id="IPR049492">
    <property type="entry name" value="BD-FAE-like_dom"/>
</dbReference>
<dbReference type="Pfam" id="PF20434">
    <property type="entry name" value="BD-FAE"/>
    <property type="match status" value="1"/>
</dbReference>